<feature type="compositionally biased region" description="Basic and acidic residues" evidence="1">
    <location>
        <begin position="39"/>
        <end position="51"/>
    </location>
</feature>
<dbReference type="CDD" id="cd00167">
    <property type="entry name" value="SANT"/>
    <property type="match status" value="1"/>
</dbReference>
<gene>
    <name evidence="3" type="ORF">BCR35DRAFT_316077</name>
</gene>
<dbReference type="InParanoid" id="A0A1Y2D6F6"/>
<dbReference type="PROSITE" id="PS50090">
    <property type="entry name" value="MYB_LIKE"/>
    <property type="match status" value="1"/>
</dbReference>
<sequence length="178" mass="19013">MDRNSKSCCTKPWSDQQRDRLIRAKRRYGAKWGKVSAQLEKDDPKAPKRSEEECELEFARLKAASLSRGLGSSSTNKGGKSSSAPKKVAFLVPSASSSESGSSSTSSSGSSSTSSSAASGNEDDDDEVSDEGALVAPPPLKKPHLQASLPLCMAIRRVGALEKFLLEFLNSPTLLVHR</sequence>
<proteinExistence type="predicted"/>
<feature type="region of interest" description="Disordered" evidence="1">
    <location>
        <begin position="66"/>
        <end position="146"/>
    </location>
</feature>
<feature type="region of interest" description="Disordered" evidence="1">
    <location>
        <begin position="32"/>
        <end position="54"/>
    </location>
</feature>
<dbReference type="AlphaFoldDB" id="A0A1Y2D6F6"/>
<reference evidence="3 4" key="1">
    <citation type="submission" date="2016-07" db="EMBL/GenBank/DDBJ databases">
        <title>Pervasive Adenine N6-methylation of Active Genes in Fungi.</title>
        <authorList>
            <consortium name="DOE Joint Genome Institute"/>
            <person name="Mondo S.J."/>
            <person name="Dannebaum R.O."/>
            <person name="Kuo R.C."/>
            <person name="Labutti K."/>
            <person name="Haridas S."/>
            <person name="Kuo A."/>
            <person name="Salamov A."/>
            <person name="Ahrendt S.R."/>
            <person name="Lipzen A."/>
            <person name="Sullivan W."/>
            <person name="Andreopoulos W.B."/>
            <person name="Clum A."/>
            <person name="Lindquist E."/>
            <person name="Daum C."/>
            <person name="Ramamoorthy G.K."/>
            <person name="Gryganskyi A."/>
            <person name="Culley D."/>
            <person name="Magnuson J.K."/>
            <person name="James T.Y."/>
            <person name="O'Malley M.A."/>
            <person name="Stajich J.E."/>
            <person name="Spatafora J.W."/>
            <person name="Visel A."/>
            <person name="Grigoriev I.V."/>
        </authorList>
    </citation>
    <scope>NUCLEOTIDE SEQUENCE [LARGE SCALE GENOMIC DNA]</scope>
    <source>
        <strain evidence="3 4">62-1032</strain>
    </source>
</reference>
<dbReference type="Pfam" id="PF13921">
    <property type="entry name" value="Myb_DNA-bind_6"/>
    <property type="match status" value="1"/>
</dbReference>
<organism evidence="3 4">
    <name type="scientific">Leucosporidium creatinivorum</name>
    <dbReference type="NCBI Taxonomy" id="106004"/>
    <lineage>
        <taxon>Eukaryota</taxon>
        <taxon>Fungi</taxon>
        <taxon>Dikarya</taxon>
        <taxon>Basidiomycota</taxon>
        <taxon>Pucciniomycotina</taxon>
        <taxon>Microbotryomycetes</taxon>
        <taxon>Leucosporidiales</taxon>
        <taxon>Leucosporidium</taxon>
    </lineage>
</organism>
<accession>A0A1Y2D6F6</accession>
<evidence type="ECO:0000259" key="2">
    <source>
        <dbReference type="PROSITE" id="PS50090"/>
    </source>
</evidence>
<comment type="caution">
    <text evidence="3">The sequence shown here is derived from an EMBL/GenBank/DDBJ whole genome shotgun (WGS) entry which is preliminary data.</text>
</comment>
<keyword evidence="4" id="KW-1185">Reference proteome</keyword>
<evidence type="ECO:0000313" key="3">
    <source>
        <dbReference type="EMBL" id="ORY54881.1"/>
    </source>
</evidence>
<evidence type="ECO:0000313" key="4">
    <source>
        <dbReference type="Proteomes" id="UP000193467"/>
    </source>
</evidence>
<feature type="compositionally biased region" description="Low complexity" evidence="1">
    <location>
        <begin position="66"/>
        <end position="83"/>
    </location>
</feature>
<dbReference type="Proteomes" id="UP000193467">
    <property type="component" value="Unassembled WGS sequence"/>
</dbReference>
<dbReference type="Gene3D" id="1.10.10.60">
    <property type="entry name" value="Homeodomain-like"/>
    <property type="match status" value="1"/>
</dbReference>
<evidence type="ECO:0000256" key="1">
    <source>
        <dbReference type="SAM" id="MobiDB-lite"/>
    </source>
</evidence>
<dbReference type="EMBL" id="MCGR01000094">
    <property type="protein sequence ID" value="ORY54881.1"/>
    <property type="molecule type" value="Genomic_DNA"/>
</dbReference>
<feature type="compositionally biased region" description="Low complexity" evidence="1">
    <location>
        <begin position="94"/>
        <end position="120"/>
    </location>
</feature>
<feature type="domain" description="Myb-like" evidence="2">
    <location>
        <begin position="12"/>
        <end position="62"/>
    </location>
</feature>
<protein>
    <recommendedName>
        <fullName evidence="2">Myb-like domain-containing protein</fullName>
    </recommendedName>
</protein>
<feature type="compositionally biased region" description="Acidic residues" evidence="1">
    <location>
        <begin position="121"/>
        <end position="130"/>
    </location>
</feature>
<name>A0A1Y2D6F6_9BASI</name>
<dbReference type="InterPro" id="IPR001005">
    <property type="entry name" value="SANT/Myb"/>
</dbReference>